<proteinExistence type="predicted"/>
<dbReference type="PANTHER" id="PTHR45661:SF3">
    <property type="entry name" value="IG-LIKE DOMAIN-CONTAINING PROTEIN"/>
    <property type="match status" value="1"/>
</dbReference>
<evidence type="ECO:0000313" key="2">
    <source>
        <dbReference type="Proteomes" id="UP000190657"/>
    </source>
</evidence>
<reference evidence="1 2" key="1">
    <citation type="submission" date="2017-02" db="EMBL/GenBank/DDBJ databases">
        <authorList>
            <person name="Peterson S.W."/>
        </authorList>
    </citation>
    <scope>NUCLEOTIDE SEQUENCE [LARGE SCALE GENOMIC DNA]</scope>
    <source>
        <strain evidence="1 2">ATCC 51222</strain>
    </source>
</reference>
<dbReference type="OrthoDB" id="1195357at2"/>
<dbReference type="Pfam" id="PF13306">
    <property type="entry name" value="LRR_5"/>
    <property type="match status" value="2"/>
</dbReference>
<dbReference type="Proteomes" id="UP000190657">
    <property type="component" value="Unassembled WGS sequence"/>
</dbReference>
<dbReference type="InterPro" id="IPR032675">
    <property type="entry name" value="LRR_dom_sf"/>
</dbReference>
<accession>A0A1T4LA48</accession>
<gene>
    <name evidence="1" type="ORF">SAMN02745114_00813</name>
</gene>
<dbReference type="EMBL" id="FUWW01000007">
    <property type="protein sequence ID" value="SJZ51566.1"/>
    <property type="molecule type" value="Genomic_DNA"/>
</dbReference>
<evidence type="ECO:0000313" key="1">
    <source>
        <dbReference type="EMBL" id="SJZ51566.1"/>
    </source>
</evidence>
<keyword evidence="2" id="KW-1185">Reference proteome</keyword>
<dbReference type="AlphaFoldDB" id="A0A1T4LA48"/>
<name>A0A1T4LA48_9FIRM</name>
<dbReference type="InterPro" id="IPR026906">
    <property type="entry name" value="LRR_5"/>
</dbReference>
<sequence>MRCYYEKVNEHFVGKDAFSNSKNITKITLGKRIERIGKDAFKGTKFYKNNAKTVSNAKYIGKYLCEGVYGKKSVKVKNGTTVIADGAFDFGDRKSKLEKIALPSSLKTIGDIAFKNSKLKTVTIPKNVKYIGNQAFLGNKKIEKFKVNNDSKYFSVTSGVLFNKKKSEIIVYPSASSRTAYSLPNSVRYIAPYTFAGAKNIKSVKLNKGLVFIGELAFLDCKNLDSATVPDSVRRICSMAFGAVSANEGSFVSKQFTLYGSASSVAKRFCEAQELDHQGYHAPIFQEL</sequence>
<dbReference type="STRING" id="290054.SAMN02745114_00813"/>
<dbReference type="RefSeq" id="WP_078768302.1">
    <property type="nucleotide sequence ID" value="NZ_FUWW01000007.1"/>
</dbReference>
<organism evidence="1 2">
    <name type="scientific">Eubacterium coprostanoligenes</name>
    <dbReference type="NCBI Taxonomy" id="290054"/>
    <lineage>
        <taxon>Bacteria</taxon>
        <taxon>Bacillati</taxon>
        <taxon>Bacillota</taxon>
        <taxon>Clostridia</taxon>
        <taxon>Eubacteriales</taxon>
        <taxon>Eubacteriaceae</taxon>
        <taxon>Eubacterium</taxon>
    </lineage>
</organism>
<dbReference type="Gene3D" id="3.80.10.10">
    <property type="entry name" value="Ribonuclease Inhibitor"/>
    <property type="match status" value="1"/>
</dbReference>
<protein>
    <submittedName>
        <fullName evidence="1">Leucine rich repeat-containing protein</fullName>
    </submittedName>
</protein>
<dbReference type="PANTHER" id="PTHR45661">
    <property type="entry name" value="SURFACE ANTIGEN"/>
    <property type="match status" value="1"/>
</dbReference>
<dbReference type="InterPro" id="IPR053139">
    <property type="entry name" value="Surface_bspA-like"/>
</dbReference>